<keyword evidence="1" id="KW-0732">Signal</keyword>
<accession>A6IGE1</accession>
<evidence type="ECO:0000313" key="3">
    <source>
        <dbReference type="Proteomes" id="UP000234681"/>
    </source>
</evidence>
<dbReference type="AlphaFoldDB" id="A6IGE1"/>
<organism evidence="2 3">
    <name type="scientific">Rattus norvegicus</name>
    <name type="common">Rat</name>
    <dbReference type="NCBI Taxonomy" id="10116"/>
    <lineage>
        <taxon>Eukaryota</taxon>
        <taxon>Metazoa</taxon>
        <taxon>Chordata</taxon>
        <taxon>Craniata</taxon>
        <taxon>Vertebrata</taxon>
        <taxon>Euteleostomi</taxon>
        <taxon>Mammalia</taxon>
        <taxon>Eutheria</taxon>
        <taxon>Euarchontoglires</taxon>
        <taxon>Glires</taxon>
        <taxon>Rodentia</taxon>
        <taxon>Myomorpha</taxon>
        <taxon>Muroidea</taxon>
        <taxon>Muridae</taxon>
        <taxon>Murinae</taxon>
        <taxon>Rattus</taxon>
    </lineage>
</organism>
<evidence type="ECO:0000313" key="2">
    <source>
        <dbReference type="EMBL" id="EDM16757.1"/>
    </source>
</evidence>
<gene>
    <name evidence="2" type="ORF">rCG_63703</name>
</gene>
<dbReference type="Proteomes" id="UP000234681">
    <property type="component" value="Chromosome 7"/>
</dbReference>
<dbReference type="EMBL" id="CH473960">
    <property type="protein sequence ID" value="EDM16757.1"/>
    <property type="molecule type" value="Genomic_DNA"/>
</dbReference>
<protein>
    <submittedName>
        <fullName evidence="2">RCG63703</fullName>
    </submittedName>
</protein>
<sequence length="109" mass="12253">MAPVLIWLHLYLPLTLTSIRTAMGRARNHIKSSTAFAATFVTARVAQENDFFSAMDSEACFQLMGFPWRLTVTLNHTATSSQPPLCPCHGLYRDLCGGTRHLVFRKCEH</sequence>
<reference evidence="2 3" key="1">
    <citation type="submission" date="2005-09" db="EMBL/GenBank/DDBJ databases">
        <authorList>
            <person name="Mural R.J."/>
            <person name="Li P.W."/>
            <person name="Adams M.D."/>
            <person name="Amanatides P.G."/>
            <person name="Baden-Tillson H."/>
            <person name="Barnstead M."/>
            <person name="Chin S.H."/>
            <person name="Dew I."/>
            <person name="Evans C.A."/>
            <person name="Ferriera S."/>
            <person name="Flanigan M."/>
            <person name="Fosler C."/>
            <person name="Glodek A."/>
            <person name="Gu Z."/>
            <person name="Holt R.A."/>
            <person name="Jennings D."/>
            <person name="Kraft C.L."/>
            <person name="Lu F."/>
            <person name="Nguyen T."/>
            <person name="Nusskern D.R."/>
            <person name="Pfannkoch C.M."/>
            <person name="Sitter C."/>
            <person name="Sutton G.G."/>
            <person name="Venter J.C."/>
            <person name="Wang Z."/>
            <person name="Woodage T."/>
            <person name="Zheng X.H."/>
            <person name="Zhong F."/>
        </authorList>
    </citation>
    <scope>NUCLEOTIDE SEQUENCE [LARGE SCALE GENOMIC DNA]</scope>
    <source>
        <strain>BN</strain>
        <strain evidence="3">Sprague-Dawley</strain>
    </source>
</reference>
<name>A6IGE1_RAT</name>
<feature type="chain" id="PRO_5039931132" evidence="1">
    <location>
        <begin position="18"/>
        <end position="109"/>
    </location>
</feature>
<proteinExistence type="predicted"/>
<feature type="signal peptide" evidence="1">
    <location>
        <begin position="1"/>
        <end position="17"/>
    </location>
</feature>
<evidence type="ECO:0000256" key="1">
    <source>
        <dbReference type="SAM" id="SignalP"/>
    </source>
</evidence>